<name>A0A1Y0B3M2_9LAMI</name>
<reference evidence="1" key="1">
    <citation type="submission" date="2017-03" db="EMBL/GenBank/DDBJ databases">
        <title>The mitochondrial genome of the carnivorous plant Utricularia reniformis (Lentibulariaceae): structure, comparative analysis and evolutionary landmarks.</title>
        <authorList>
            <person name="Silva S.R."/>
            <person name="Alvarenga D.O."/>
            <person name="Michael T.P."/>
            <person name="Miranda V.F.O."/>
            <person name="Varani A.M."/>
        </authorList>
    </citation>
    <scope>NUCLEOTIDE SEQUENCE</scope>
</reference>
<evidence type="ECO:0000313" key="1">
    <source>
        <dbReference type="EMBL" id="ART31929.1"/>
    </source>
</evidence>
<dbReference type="AlphaFoldDB" id="A0A1Y0B3M2"/>
<dbReference type="EMBL" id="KY774314">
    <property type="protein sequence ID" value="ART31929.1"/>
    <property type="molecule type" value="Genomic_DNA"/>
</dbReference>
<geneLocation type="mitochondrion" evidence="1"/>
<accession>A0A1Y0B3M2</accession>
<gene>
    <name evidence="1" type="ORF">AEK19_MT1753</name>
</gene>
<sequence>MCQVQCVLPDPSAVNEMTRWGPLQSISLRSNRGWSKADPKA</sequence>
<organism evidence="1">
    <name type="scientific">Utricularia reniformis</name>
    <dbReference type="NCBI Taxonomy" id="192314"/>
    <lineage>
        <taxon>Eukaryota</taxon>
        <taxon>Viridiplantae</taxon>
        <taxon>Streptophyta</taxon>
        <taxon>Embryophyta</taxon>
        <taxon>Tracheophyta</taxon>
        <taxon>Spermatophyta</taxon>
        <taxon>Magnoliopsida</taxon>
        <taxon>eudicotyledons</taxon>
        <taxon>Gunneridae</taxon>
        <taxon>Pentapetalae</taxon>
        <taxon>asterids</taxon>
        <taxon>lamiids</taxon>
        <taxon>Lamiales</taxon>
        <taxon>Lentibulariaceae</taxon>
        <taxon>Utricularia</taxon>
    </lineage>
</organism>
<protein>
    <submittedName>
        <fullName evidence="1">Uncharacterized protein</fullName>
    </submittedName>
</protein>
<keyword evidence="1" id="KW-0496">Mitochondrion</keyword>
<proteinExistence type="predicted"/>